<dbReference type="Proteomes" id="UP001165160">
    <property type="component" value="Unassembled WGS sequence"/>
</dbReference>
<keyword evidence="4" id="KW-1185">Reference proteome</keyword>
<dbReference type="EMBL" id="BRXX01000565">
    <property type="protein sequence ID" value="GMH46927.1"/>
    <property type="molecule type" value="Genomic_DNA"/>
</dbReference>
<evidence type="ECO:0000256" key="2">
    <source>
        <dbReference type="SAM" id="SignalP"/>
    </source>
</evidence>
<organism evidence="3 4">
    <name type="scientific">Triparma verrucosa</name>
    <dbReference type="NCBI Taxonomy" id="1606542"/>
    <lineage>
        <taxon>Eukaryota</taxon>
        <taxon>Sar</taxon>
        <taxon>Stramenopiles</taxon>
        <taxon>Ochrophyta</taxon>
        <taxon>Bolidophyceae</taxon>
        <taxon>Parmales</taxon>
        <taxon>Triparmaceae</taxon>
        <taxon>Triparma</taxon>
    </lineage>
</organism>
<keyword evidence="2" id="KW-0732">Signal</keyword>
<evidence type="ECO:0000313" key="3">
    <source>
        <dbReference type="EMBL" id="GMH46927.1"/>
    </source>
</evidence>
<comment type="caution">
    <text evidence="3">The sequence shown here is derived from an EMBL/GenBank/DDBJ whole genome shotgun (WGS) entry which is preliminary data.</text>
</comment>
<name>A0A9W6Z8V6_9STRA</name>
<evidence type="ECO:0000313" key="4">
    <source>
        <dbReference type="Proteomes" id="UP001165160"/>
    </source>
</evidence>
<feature type="chain" id="PRO_5040972077" evidence="2">
    <location>
        <begin position="23"/>
        <end position="114"/>
    </location>
</feature>
<keyword evidence="1" id="KW-0812">Transmembrane</keyword>
<evidence type="ECO:0000256" key="1">
    <source>
        <dbReference type="SAM" id="Phobius"/>
    </source>
</evidence>
<sequence>MPQSSLRVLVILAFLLLTSVECKRCSCPEQPPKKTWTEVILTELYFTLETFVRGFLMGYGSTILQDLLLKGKRAEEEVEKTKQFGLVVGIGLGCFLVGSSIFVPRSWRVAGFEL</sequence>
<keyword evidence="1" id="KW-1133">Transmembrane helix</keyword>
<keyword evidence="1" id="KW-0472">Membrane</keyword>
<feature type="signal peptide" evidence="2">
    <location>
        <begin position="1"/>
        <end position="22"/>
    </location>
</feature>
<accession>A0A9W6Z8V6</accession>
<protein>
    <submittedName>
        <fullName evidence="3">Uncharacterized protein</fullName>
    </submittedName>
</protein>
<proteinExistence type="predicted"/>
<feature type="transmembrane region" description="Helical" evidence="1">
    <location>
        <begin position="84"/>
        <end position="103"/>
    </location>
</feature>
<gene>
    <name evidence="3" type="ORF">TrVE_jg9098</name>
</gene>
<reference evidence="4" key="1">
    <citation type="journal article" date="2023" name="Commun. Biol.">
        <title>Genome analysis of Parmales, the sister group of diatoms, reveals the evolutionary specialization of diatoms from phago-mixotrophs to photoautotrophs.</title>
        <authorList>
            <person name="Ban H."/>
            <person name="Sato S."/>
            <person name="Yoshikawa S."/>
            <person name="Yamada K."/>
            <person name="Nakamura Y."/>
            <person name="Ichinomiya M."/>
            <person name="Sato N."/>
            <person name="Blanc-Mathieu R."/>
            <person name="Endo H."/>
            <person name="Kuwata A."/>
            <person name="Ogata H."/>
        </authorList>
    </citation>
    <scope>NUCLEOTIDE SEQUENCE [LARGE SCALE GENOMIC DNA]</scope>
    <source>
        <strain evidence="4">NIES 3699</strain>
    </source>
</reference>
<dbReference type="AlphaFoldDB" id="A0A9W6Z8V6"/>